<organism evidence="8">
    <name type="scientific">Bovine parvovirus 3</name>
    <dbReference type="NCBI Taxonomy" id="172297"/>
    <lineage>
        <taxon>Viruses</taxon>
        <taxon>Monodnaviria</taxon>
        <taxon>Shotokuvirae</taxon>
        <taxon>Cossaviricota</taxon>
        <taxon>Quintoviricetes</taxon>
        <taxon>Piccovirales</taxon>
        <taxon>Parvoviridae</taxon>
        <taxon>Parvovirinae</taxon>
        <taxon>Erythroparvovirus</taxon>
        <taxon>Erythroparvovirus ungulate1</taxon>
    </lineage>
</organism>
<protein>
    <submittedName>
        <fullName evidence="8">Structural protein</fullName>
    </submittedName>
</protein>
<accession>A0A2I7YUS5</accession>
<dbReference type="Gene3D" id="2.170.30.10">
    <property type="entry name" value="Parvovirus coat protein VP1/VP2"/>
    <property type="match status" value="1"/>
</dbReference>
<evidence type="ECO:0000256" key="1">
    <source>
        <dbReference type="ARBA" id="ARBA00004328"/>
    </source>
</evidence>
<keyword evidence="5" id="KW-0946">Virion</keyword>
<feature type="compositionally biased region" description="Low complexity" evidence="6">
    <location>
        <begin position="351"/>
        <end position="367"/>
    </location>
</feature>
<feature type="region of interest" description="Disordered" evidence="6">
    <location>
        <begin position="335"/>
        <end position="379"/>
    </location>
</feature>
<sequence>MAFNPLTMSSRLLVPVTPVSKLDLLKKKWFAFPDVSKILLEALSHSGFGDPKKWKEADADIIEALLDEALRLGPRLEKPAWFYDLQRAIGLARFSASLEQTVFLNEMLIKLTRGPVVPKYPEPKIVIRDPAPLTPDVEAPTSTPENSPDQSSVASDPVEMEEGSFNPIPDPVPQSEDMETEETTIPDQPPPLSPQIVDEVEDMAMGVEDLSIVEDASEQHQSPAGEPTPDITSSVGNRDDESREESREADLQDLSAGLGAAGGSAIAALGGGLIPAATVATAYPRPDQFLRDYLARYDQMYPSGSRYPPRWEQLKSLYDKGMTVKEVWDLLNKNSNNSNLQAKDTDKNQTAPSSPSAPQESAAAMASGDKSGVNPSGGSAPLSATVWASGAQFEADHVITHMSRTVFIPFQQAHRYEPIVWRGRRTADGWLSFWPDHPVIGYKTPWFYLDVNAINRHFSPGEWQEVLERYGSIVPESMEIILSDFCIKDVSVVDGKTTVTDSSTGGVCVFVDDGYKFPYVLGHSQNTLPGPLPTDIYSPPQYAYLTTGKKTKVAAYASGEGPMPMDSIAIPSQETAFYVLENSFYTIQRAGGGFAHSYNFPSLKPISLEGFSQHWMLMDNPLYPSRLWVPEKVGGASKWGAVKNDDYGKKPLNWMPGPNIPSHTIEQSDQAGQRVELDRDVEGQKVWTGTSFGSRPENRWSMRPLGVNQPYAYDAYEDETDKIVTVDAIGYGTAKASAALGQDTGEVPENASVGRVPDDTECNKQGGGGNHLFQVKSLAHNNFTEQMKNQTVPLMPGSVWQNRALHYESQIWAKIPNVDGEFMCERPALGGWGMHDPPPQIFMKMQPVPAPKSLNSTTEAGFPSEHYLHQYAYCVMTVRMRWKTTTRTGPTRWNPQPTFGPPEATDHIPYILYDRLSTIHKTRGQFTNAYYEEPESVWTARGRVRHL</sequence>
<dbReference type="SUPFAM" id="SSF88645">
    <property type="entry name" value="ssDNA viruses"/>
    <property type="match status" value="1"/>
</dbReference>
<dbReference type="GO" id="GO:0005198">
    <property type="term" value="F:structural molecule activity"/>
    <property type="evidence" value="ECO:0007669"/>
    <property type="project" value="InterPro"/>
</dbReference>
<evidence type="ECO:0000256" key="4">
    <source>
        <dbReference type="ARBA" id="ARBA00022561"/>
    </source>
</evidence>
<keyword evidence="4" id="KW-0167">Capsid protein</keyword>
<dbReference type="GO" id="GO:0039615">
    <property type="term" value="C:T=1 icosahedral viral capsid"/>
    <property type="evidence" value="ECO:0007669"/>
    <property type="project" value="UniProtKB-KW"/>
</dbReference>
<dbReference type="EMBL" id="MG026728">
    <property type="protein sequence ID" value="AUS83808.1"/>
    <property type="molecule type" value="Genomic_DNA"/>
</dbReference>
<reference evidence="8" key="1">
    <citation type="journal article" date="2018" name="Virol. J.">
        <title>Plasma virome of cattle from forest region revealed diverse small circular ssDNA viral genomes.</title>
        <authorList>
            <person name="Wang H."/>
            <person name="Li S."/>
            <person name="Mahmood A."/>
            <person name="Yang S."/>
            <person name="Wang X."/>
            <person name="Shen Q."/>
            <person name="Shan T."/>
            <person name="Deng X."/>
            <person name="Li J."/>
            <person name="Hua X."/>
            <person name="Cui L."/>
            <person name="Delwart E."/>
            <person name="Zhang W."/>
        </authorList>
    </citation>
    <scope>NUCLEOTIDE SEQUENCE [LARGE SCALE GENOMIC DNA]</scope>
    <source>
        <strain evidence="8">Ujs497</strain>
    </source>
</reference>
<feature type="compositionally biased region" description="Basic and acidic residues" evidence="6">
    <location>
        <begin position="237"/>
        <end position="250"/>
    </location>
</feature>
<evidence type="ECO:0000259" key="7">
    <source>
        <dbReference type="Pfam" id="PF00740"/>
    </source>
</evidence>
<proteinExistence type="inferred from homology"/>
<comment type="subcellular location">
    <subcellularLocation>
        <location evidence="1">Virion</location>
    </subcellularLocation>
</comment>
<evidence type="ECO:0000256" key="3">
    <source>
        <dbReference type="ARBA" id="ARBA00022431"/>
    </source>
</evidence>
<comment type="similarity">
    <text evidence="2">Belongs to the parvoviridae capsid protein family.</text>
</comment>
<evidence type="ECO:0000256" key="2">
    <source>
        <dbReference type="ARBA" id="ARBA00005398"/>
    </source>
</evidence>
<evidence type="ECO:0000313" key="8">
    <source>
        <dbReference type="EMBL" id="AUS83808.1"/>
    </source>
</evidence>
<feature type="region of interest" description="Disordered" evidence="6">
    <location>
        <begin position="216"/>
        <end position="250"/>
    </location>
</feature>
<dbReference type="Pfam" id="PF00740">
    <property type="entry name" value="VP1_2"/>
    <property type="match status" value="1"/>
</dbReference>
<dbReference type="InterPro" id="IPR016184">
    <property type="entry name" value="Capsid/spike_ssDNA_virus"/>
</dbReference>
<feature type="domain" description="Coat protein VP1/VP2 Parvovirus" evidence="7">
    <location>
        <begin position="377"/>
        <end position="907"/>
    </location>
</feature>
<evidence type="ECO:0000256" key="6">
    <source>
        <dbReference type="SAM" id="MobiDB-lite"/>
    </source>
</evidence>
<name>A0A2I7YUS5_9VIRU</name>
<feature type="compositionally biased region" description="Polar residues" evidence="6">
    <location>
        <begin position="140"/>
        <end position="154"/>
    </location>
</feature>
<feature type="region of interest" description="Disordered" evidence="6">
    <location>
        <begin position="127"/>
        <end position="195"/>
    </location>
</feature>
<dbReference type="InterPro" id="IPR001403">
    <property type="entry name" value="Parvovirus_coat"/>
</dbReference>
<dbReference type="InterPro" id="IPR036952">
    <property type="entry name" value="VP1/VP2"/>
</dbReference>
<dbReference type="Proteomes" id="UP000294326">
    <property type="component" value="Segment"/>
</dbReference>
<evidence type="ECO:0000256" key="5">
    <source>
        <dbReference type="ARBA" id="ARBA00022844"/>
    </source>
</evidence>
<keyword evidence="3" id="KW-1140">T=1 icosahedral capsid protein</keyword>